<sequence length="173" mass="16872">MSTRTTDADAESIDARPGTASVAVAVAAALVTVLVSATTPLAGAVGLCGLVVVPIGVRRGSRVLHRIGSAGLFGAVLLAGVAGSSPVPMLVAAGAAVVAWDAGEHGIGLGRQLGHAAVSTRAQLAHVGVTVAVASVVAVVGYVVYDAASTGQPTTAIVLLLGAALLFTYALDR</sequence>
<feature type="transmembrane region" description="Helical" evidence="1">
    <location>
        <begin position="87"/>
        <end position="103"/>
    </location>
</feature>
<dbReference type="EMBL" id="CP039375">
    <property type="protein sequence ID" value="QCD64752.1"/>
    <property type="molecule type" value="Genomic_DNA"/>
</dbReference>
<dbReference type="GeneID" id="42177970"/>
<evidence type="ECO:0000313" key="3">
    <source>
        <dbReference type="Proteomes" id="UP000297053"/>
    </source>
</evidence>
<feature type="transmembrane region" description="Helical" evidence="1">
    <location>
        <begin position="63"/>
        <end position="81"/>
    </location>
</feature>
<reference evidence="2 3" key="2">
    <citation type="submission" date="2019-04" db="EMBL/GenBank/DDBJ databases">
        <authorList>
            <person name="Yang S."/>
            <person name="Wei W."/>
        </authorList>
    </citation>
    <scope>NUCLEOTIDE SEQUENCE [LARGE SCALE GENOMIC DNA]</scope>
    <source>
        <strain evidence="3">ZP60</strain>
    </source>
</reference>
<reference evidence="2 3" key="1">
    <citation type="submission" date="2019-04" db="EMBL/GenBank/DDBJ databases">
        <title>Complete genome sequence of Arthrobacter sp. ZXY-2 associated with effective atrazine degradation and salt adaptation.</title>
        <authorList>
            <person name="Zhao X."/>
        </authorList>
    </citation>
    <scope>NUCLEOTIDE SEQUENCE [LARGE SCALE GENOMIC DNA]</scope>
    <source>
        <strain evidence="3">ZP60</strain>
    </source>
</reference>
<evidence type="ECO:0000313" key="2">
    <source>
        <dbReference type="EMBL" id="QCD64752.1"/>
    </source>
</evidence>
<keyword evidence="1" id="KW-0812">Transmembrane</keyword>
<gene>
    <name evidence="2" type="ORF">E5139_03495</name>
</gene>
<dbReference type="AlphaFoldDB" id="A0A4D6KC04"/>
<evidence type="ECO:0000256" key="1">
    <source>
        <dbReference type="SAM" id="Phobius"/>
    </source>
</evidence>
<keyword evidence="1" id="KW-1133">Transmembrane helix</keyword>
<feature type="transmembrane region" description="Helical" evidence="1">
    <location>
        <begin position="20"/>
        <end position="51"/>
    </location>
</feature>
<dbReference type="RefSeq" id="WP_012807577.1">
    <property type="nucleotide sequence ID" value="NZ_CP039375.1"/>
</dbReference>
<feature type="transmembrane region" description="Helical" evidence="1">
    <location>
        <begin position="124"/>
        <end position="145"/>
    </location>
</feature>
<dbReference type="InterPro" id="IPR055941">
    <property type="entry name" value="DUF7519"/>
</dbReference>
<name>A0A4D6KC04_9EURY</name>
<dbReference type="OMA" id="WIGAMFA"/>
<dbReference type="Pfam" id="PF24363">
    <property type="entry name" value="DUF7519"/>
    <property type="match status" value="1"/>
</dbReference>
<proteinExistence type="predicted"/>
<dbReference type="KEGG" id="halz:E5139_03495"/>
<keyword evidence="1" id="KW-0472">Membrane</keyword>
<feature type="transmembrane region" description="Helical" evidence="1">
    <location>
        <begin position="151"/>
        <end position="171"/>
    </location>
</feature>
<accession>A0A4D6KC04</accession>
<protein>
    <submittedName>
        <fullName evidence="2">Uncharacterized protein</fullName>
    </submittedName>
</protein>
<organism evidence="2 3">
    <name type="scientific">Halomicrobium mukohataei</name>
    <dbReference type="NCBI Taxonomy" id="57705"/>
    <lineage>
        <taxon>Archaea</taxon>
        <taxon>Methanobacteriati</taxon>
        <taxon>Methanobacteriota</taxon>
        <taxon>Stenosarchaea group</taxon>
        <taxon>Halobacteria</taxon>
        <taxon>Halobacteriales</taxon>
        <taxon>Haloarculaceae</taxon>
        <taxon>Halomicrobium</taxon>
    </lineage>
</organism>
<dbReference type="Proteomes" id="UP000297053">
    <property type="component" value="Chromosome"/>
</dbReference>